<comment type="caution">
    <text evidence="1">The sequence shown here is derived from an EMBL/GenBank/DDBJ whole genome shotgun (WGS) entry which is preliminary data.</text>
</comment>
<proteinExistence type="predicted"/>
<keyword evidence="2" id="KW-1185">Reference proteome</keyword>
<dbReference type="Proteomes" id="UP001447188">
    <property type="component" value="Unassembled WGS sequence"/>
</dbReference>
<accession>A0ABR3G4T0</accession>
<sequence length="108" mass="12256">MSSISSETITIPERVTGKLPIAYWEIYFTILTDRLAQDFPGYEETERAGIAMGSLQFIACGNAALDSLAEFRKKLEKRGYTSEAARKTSKGRKVKDLLNRIRKNIFDF</sequence>
<evidence type="ECO:0000313" key="1">
    <source>
        <dbReference type="EMBL" id="KAL0630958.1"/>
    </source>
</evidence>
<name>A0ABR3G4T0_9PEZI</name>
<reference evidence="1 2" key="1">
    <citation type="submission" date="2024-02" db="EMBL/GenBank/DDBJ databases">
        <title>Discinaceae phylogenomics.</title>
        <authorList>
            <person name="Dirks A.C."/>
            <person name="James T.Y."/>
        </authorList>
    </citation>
    <scope>NUCLEOTIDE SEQUENCE [LARGE SCALE GENOMIC DNA]</scope>
    <source>
        <strain evidence="1 2">ACD0624</strain>
    </source>
</reference>
<dbReference type="EMBL" id="JBBBZM010000332">
    <property type="protein sequence ID" value="KAL0630958.1"/>
    <property type="molecule type" value="Genomic_DNA"/>
</dbReference>
<gene>
    <name evidence="1" type="ORF">Q9L58_010192</name>
</gene>
<organism evidence="1 2">
    <name type="scientific">Discina gigas</name>
    <dbReference type="NCBI Taxonomy" id="1032678"/>
    <lineage>
        <taxon>Eukaryota</taxon>
        <taxon>Fungi</taxon>
        <taxon>Dikarya</taxon>
        <taxon>Ascomycota</taxon>
        <taxon>Pezizomycotina</taxon>
        <taxon>Pezizomycetes</taxon>
        <taxon>Pezizales</taxon>
        <taxon>Discinaceae</taxon>
        <taxon>Discina</taxon>
    </lineage>
</organism>
<protein>
    <submittedName>
        <fullName evidence="1">Uncharacterized protein</fullName>
    </submittedName>
</protein>
<evidence type="ECO:0000313" key="2">
    <source>
        <dbReference type="Proteomes" id="UP001447188"/>
    </source>
</evidence>